<dbReference type="EMBL" id="HBUF01160873">
    <property type="protein sequence ID" value="CAG6650113.1"/>
    <property type="molecule type" value="Transcribed_RNA"/>
</dbReference>
<evidence type="ECO:0000256" key="6">
    <source>
        <dbReference type="ARBA" id="ARBA00030036"/>
    </source>
</evidence>
<evidence type="ECO:0000256" key="2">
    <source>
        <dbReference type="ARBA" id="ARBA00010901"/>
    </source>
</evidence>
<accession>A0A8D9BK63</accession>
<dbReference type="GO" id="GO:0005739">
    <property type="term" value="C:mitochondrion"/>
    <property type="evidence" value="ECO:0007669"/>
    <property type="project" value="UniProtKB-SubCell"/>
</dbReference>
<dbReference type="Pfam" id="PF04568">
    <property type="entry name" value="IATP"/>
    <property type="match status" value="1"/>
</dbReference>
<keyword evidence="5" id="KW-0496">Mitochondrion</keyword>
<dbReference type="EMBL" id="HBUF01342519">
    <property type="protein sequence ID" value="CAG6705543.1"/>
    <property type="molecule type" value="Transcribed_RNA"/>
</dbReference>
<comment type="similarity">
    <text evidence="2">Belongs to the ATPase inhibitor family.</text>
</comment>
<keyword evidence="4 7" id="KW-0175">Coiled coil</keyword>
<keyword evidence="3" id="KW-0809">Transit peptide</keyword>
<organism evidence="9">
    <name type="scientific">Cacopsylla melanoneura</name>
    <dbReference type="NCBI Taxonomy" id="428564"/>
    <lineage>
        <taxon>Eukaryota</taxon>
        <taxon>Metazoa</taxon>
        <taxon>Ecdysozoa</taxon>
        <taxon>Arthropoda</taxon>
        <taxon>Hexapoda</taxon>
        <taxon>Insecta</taxon>
        <taxon>Pterygota</taxon>
        <taxon>Neoptera</taxon>
        <taxon>Paraneoptera</taxon>
        <taxon>Hemiptera</taxon>
        <taxon>Sternorrhyncha</taxon>
        <taxon>Psylloidea</taxon>
        <taxon>Psyllidae</taxon>
        <taxon>Psyllinae</taxon>
        <taxon>Cacopsylla</taxon>
    </lineage>
</organism>
<reference evidence="9" key="1">
    <citation type="submission" date="2021-05" db="EMBL/GenBank/DDBJ databases">
        <authorList>
            <person name="Alioto T."/>
            <person name="Alioto T."/>
            <person name="Gomez Garrido J."/>
        </authorList>
    </citation>
    <scope>NUCLEOTIDE SEQUENCE</scope>
</reference>
<evidence type="ECO:0000256" key="8">
    <source>
        <dbReference type="SAM" id="MobiDB-lite"/>
    </source>
</evidence>
<dbReference type="SUPFAM" id="SSF64602">
    <property type="entry name" value="F1 ATPase inhibitor, IF1, C-terminal domain"/>
    <property type="match status" value="1"/>
</dbReference>
<evidence type="ECO:0000256" key="3">
    <source>
        <dbReference type="ARBA" id="ARBA00022946"/>
    </source>
</evidence>
<evidence type="ECO:0000313" key="9">
    <source>
        <dbReference type="EMBL" id="CAG6786770.1"/>
    </source>
</evidence>
<name>A0A8D9BK63_9HEMI</name>
<evidence type="ECO:0000256" key="1">
    <source>
        <dbReference type="ARBA" id="ARBA00004173"/>
    </source>
</evidence>
<feature type="compositionally biased region" description="Gly residues" evidence="8">
    <location>
        <begin position="29"/>
        <end position="43"/>
    </location>
</feature>
<dbReference type="EMBL" id="HBUF01342517">
    <property type="protein sequence ID" value="CAG6705541.1"/>
    <property type="molecule type" value="Transcribed_RNA"/>
</dbReference>
<evidence type="ECO:0000256" key="5">
    <source>
        <dbReference type="ARBA" id="ARBA00023128"/>
    </source>
</evidence>
<sequence length="112" mass="12198">MSLRPLLASSTRIISRPVTVLQKCLYSGGERGSGAGKGGGAGGTIRESGGKMGEMGAAKEDEYFYKKQKEQLASLKEHSHTEIAFHEEQIKQHQDAIARHQKLLKESEQGNS</sequence>
<feature type="region of interest" description="Disordered" evidence="8">
    <location>
        <begin position="29"/>
        <end position="53"/>
    </location>
</feature>
<dbReference type="AlphaFoldDB" id="A0A8D9BK63"/>
<dbReference type="FunFam" id="1.20.5.500:FF:000007">
    <property type="entry name" value="ATPase inhibitor, putative"/>
    <property type="match status" value="1"/>
</dbReference>
<dbReference type="PANTHER" id="PTHR48417">
    <property type="entry name" value="ATP SYNTHASE F1 SUBUNIT EPSILON"/>
    <property type="match status" value="1"/>
</dbReference>
<dbReference type="InterPro" id="IPR007648">
    <property type="entry name" value="ATPase_inhibitor_mt"/>
</dbReference>
<comment type="subcellular location">
    <subcellularLocation>
        <location evidence="1">Mitochondrion</location>
    </subcellularLocation>
</comment>
<dbReference type="GO" id="GO:0042030">
    <property type="term" value="F:ATPase inhibitor activity"/>
    <property type="evidence" value="ECO:0007669"/>
    <property type="project" value="InterPro"/>
</dbReference>
<proteinExistence type="inferred from homology"/>
<dbReference type="EMBL" id="HBUF01342518">
    <property type="protein sequence ID" value="CAG6705542.1"/>
    <property type="molecule type" value="Transcribed_RNA"/>
</dbReference>
<dbReference type="EMBL" id="HBUF01160874">
    <property type="protein sequence ID" value="CAG6650114.1"/>
    <property type="molecule type" value="Transcribed_RNA"/>
</dbReference>
<feature type="coiled-coil region" evidence="7">
    <location>
        <begin position="83"/>
        <end position="110"/>
    </location>
</feature>
<dbReference type="PANTHER" id="PTHR48417:SF1">
    <property type="entry name" value="ATP SYNTHASE F1 SUBUNIT EPSILON"/>
    <property type="match status" value="1"/>
</dbReference>
<dbReference type="Gene3D" id="1.20.5.500">
    <property type="entry name" value="Single helix bin"/>
    <property type="match status" value="1"/>
</dbReference>
<protein>
    <recommendedName>
        <fullName evidence="6">ATP synthase F1 subunit epsilon</fullName>
    </recommendedName>
</protein>
<dbReference type="EMBL" id="HBUF01321141">
    <property type="protein sequence ID" value="CAG6694991.1"/>
    <property type="molecule type" value="Transcribed_RNA"/>
</dbReference>
<dbReference type="EMBL" id="HBUF01649937">
    <property type="protein sequence ID" value="CAG6786770.1"/>
    <property type="molecule type" value="Transcribed_RNA"/>
</dbReference>
<evidence type="ECO:0000256" key="4">
    <source>
        <dbReference type="ARBA" id="ARBA00023054"/>
    </source>
</evidence>
<evidence type="ECO:0000256" key="7">
    <source>
        <dbReference type="SAM" id="Coils"/>
    </source>
</evidence>